<name>A0A433U2C8_ELYCH</name>
<evidence type="ECO:0000259" key="1">
    <source>
        <dbReference type="Pfam" id="PF00582"/>
    </source>
</evidence>
<dbReference type="InterPro" id="IPR006016">
    <property type="entry name" value="UspA"/>
</dbReference>
<dbReference type="PANTHER" id="PTHR46989:SF3">
    <property type="entry name" value="USPA DOMAIN-CONTAINING PROTEIN"/>
    <property type="match status" value="1"/>
</dbReference>
<reference evidence="2 3" key="1">
    <citation type="submission" date="2019-01" db="EMBL/GenBank/DDBJ databases">
        <title>A draft genome assembly of the solar-powered sea slug Elysia chlorotica.</title>
        <authorList>
            <person name="Cai H."/>
            <person name="Li Q."/>
            <person name="Fang X."/>
            <person name="Li J."/>
            <person name="Curtis N.E."/>
            <person name="Altenburger A."/>
            <person name="Shibata T."/>
            <person name="Feng M."/>
            <person name="Maeda T."/>
            <person name="Schwartz J.A."/>
            <person name="Shigenobu S."/>
            <person name="Lundholm N."/>
            <person name="Nishiyama T."/>
            <person name="Yang H."/>
            <person name="Hasebe M."/>
            <person name="Li S."/>
            <person name="Pierce S.K."/>
            <person name="Wang J."/>
        </authorList>
    </citation>
    <scope>NUCLEOTIDE SEQUENCE [LARGE SCALE GENOMIC DNA]</scope>
    <source>
        <strain evidence="2">EC2010</strain>
        <tissue evidence="2">Whole organism of an adult</tissue>
    </source>
</reference>
<feature type="domain" description="UspA" evidence="1">
    <location>
        <begin position="9"/>
        <end position="157"/>
    </location>
</feature>
<sequence>MAESKTHKRNLIIAMDGSEHADYALDWFCEHIHRDGDHVVLVYVPELNDMLHSSKWSSSVYVFDHEVMEAMLKEEQARIRADLEVFAAKLKHHGLGGKVKSVMASKPGEGILKAAEEEGADMIVLGSRGQGTLRRTFMGSVSDYIVHHSHVPVAVCKHPQIIPHLHAGGENKAKAPANAD</sequence>
<dbReference type="InterPro" id="IPR006015">
    <property type="entry name" value="Universal_stress_UspA"/>
</dbReference>
<dbReference type="EMBL" id="RQTK01000095">
    <property type="protein sequence ID" value="RUS87981.1"/>
    <property type="molecule type" value="Genomic_DNA"/>
</dbReference>
<accession>A0A433U2C8</accession>
<proteinExistence type="predicted"/>
<dbReference type="Pfam" id="PF00582">
    <property type="entry name" value="Usp"/>
    <property type="match status" value="1"/>
</dbReference>
<dbReference type="STRING" id="188477.A0A433U2C8"/>
<protein>
    <recommendedName>
        <fullName evidence="1">UspA domain-containing protein</fullName>
    </recommendedName>
</protein>
<dbReference type="PANTHER" id="PTHR46989">
    <property type="entry name" value="USP DOMAIN-CONTAINING PROTEIN"/>
    <property type="match status" value="1"/>
</dbReference>
<dbReference type="InterPro" id="IPR014729">
    <property type="entry name" value="Rossmann-like_a/b/a_fold"/>
</dbReference>
<dbReference type="AlphaFoldDB" id="A0A433U2C8"/>
<organism evidence="2 3">
    <name type="scientific">Elysia chlorotica</name>
    <name type="common">Eastern emerald elysia</name>
    <name type="synonym">Sea slug</name>
    <dbReference type="NCBI Taxonomy" id="188477"/>
    <lineage>
        <taxon>Eukaryota</taxon>
        <taxon>Metazoa</taxon>
        <taxon>Spiralia</taxon>
        <taxon>Lophotrochozoa</taxon>
        <taxon>Mollusca</taxon>
        <taxon>Gastropoda</taxon>
        <taxon>Heterobranchia</taxon>
        <taxon>Euthyneura</taxon>
        <taxon>Panpulmonata</taxon>
        <taxon>Sacoglossa</taxon>
        <taxon>Placobranchoidea</taxon>
        <taxon>Plakobranchidae</taxon>
        <taxon>Elysia</taxon>
    </lineage>
</organism>
<gene>
    <name evidence="2" type="ORF">EGW08_004259</name>
</gene>
<dbReference type="Proteomes" id="UP000271974">
    <property type="component" value="Unassembled WGS sequence"/>
</dbReference>
<keyword evidence="3" id="KW-1185">Reference proteome</keyword>
<evidence type="ECO:0000313" key="2">
    <source>
        <dbReference type="EMBL" id="RUS87981.1"/>
    </source>
</evidence>
<dbReference type="Gene3D" id="3.40.50.620">
    <property type="entry name" value="HUPs"/>
    <property type="match status" value="1"/>
</dbReference>
<dbReference type="SUPFAM" id="SSF52402">
    <property type="entry name" value="Adenine nucleotide alpha hydrolases-like"/>
    <property type="match status" value="1"/>
</dbReference>
<dbReference type="OrthoDB" id="843225at2759"/>
<comment type="caution">
    <text evidence="2">The sequence shown here is derived from an EMBL/GenBank/DDBJ whole genome shotgun (WGS) entry which is preliminary data.</text>
</comment>
<dbReference type="PRINTS" id="PR01438">
    <property type="entry name" value="UNVRSLSTRESS"/>
</dbReference>
<evidence type="ECO:0000313" key="3">
    <source>
        <dbReference type="Proteomes" id="UP000271974"/>
    </source>
</evidence>
<dbReference type="CDD" id="cd23659">
    <property type="entry name" value="USP_At3g01520-like"/>
    <property type="match status" value="1"/>
</dbReference>